<protein>
    <submittedName>
        <fullName evidence="1">Uncharacterized protein</fullName>
    </submittedName>
</protein>
<gene>
    <name evidence="1" type="ordered locus">Msil_3111</name>
</gene>
<keyword evidence="2" id="KW-1185">Reference proteome</keyword>
<name>B8EKZ2_METSB</name>
<organism evidence="1 2">
    <name type="scientific">Methylocella silvestris (strain DSM 15510 / CIP 108128 / LMG 27833 / NCIMB 13906 / BL2)</name>
    <dbReference type="NCBI Taxonomy" id="395965"/>
    <lineage>
        <taxon>Bacteria</taxon>
        <taxon>Pseudomonadati</taxon>
        <taxon>Pseudomonadota</taxon>
        <taxon>Alphaproteobacteria</taxon>
        <taxon>Hyphomicrobiales</taxon>
        <taxon>Beijerinckiaceae</taxon>
        <taxon>Methylocella</taxon>
    </lineage>
</organism>
<dbReference type="KEGG" id="msl:Msil_3111"/>
<evidence type="ECO:0000313" key="2">
    <source>
        <dbReference type="Proteomes" id="UP000002257"/>
    </source>
</evidence>
<evidence type="ECO:0000313" key="1">
    <source>
        <dbReference type="EMBL" id="ACK52020.1"/>
    </source>
</evidence>
<dbReference type="AlphaFoldDB" id="B8EKZ2"/>
<sequence>MSKSLNAGNDCTTAETRSKMSRLEFYTNYYWTTRRELAELRARPNIRAATYKRETEGLLGDLAHIALGTKNVALLRLVHATECEICGA</sequence>
<dbReference type="HOGENOM" id="CLU_2465535_0_0_5"/>
<proteinExistence type="predicted"/>
<accession>B8EKZ2</accession>
<dbReference type="EMBL" id="CP001280">
    <property type="protein sequence ID" value="ACK52020.1"/>
    <property type="molecule type" value="Genomic_DNA"/>
</dbReference>
<reference evidence="1 2" key="1">
    <citation type="journal article" date="2010" name="J. Bacteriol.">
        <title>Complete genome sequence of the aerobic facultative methanotroph Methylocella silvestris BL2.</title>
        <authorList>
            <person name="Chen Y."/>
            <person name="Crombie A."/>
            <person name="Rahman M.T."/>
            <person name="Dedysh S.N."/>
            <person name="Liesack W."/>
            <person name="Stott M.B."/>
            <person name="Alam M."/>
            <person name="Theisen A.R."/>
            <person name="Murrell J.C."/>
            <person name="Dunfield P.F."/>
        </authorList>
    </citation>
    <scope>NUCLEOTIDE SEQUENCE [LARGE SCALE GENOMIC DNA]</scope>
    <source>
        <strain evidence="2">DSM 15510 / CIP 108128 / LMG 27833 / NCIMB 13906 / BL2</strain>
    </source>
</reference>
<dbReference type="Proteomes" id="UP000002257">
    <property type="component" value="Chromosome"/>
</dbReference>